<dbReference type="EMBL" id="JBHSIM010000019">
    <property type="protein sequence ID" value="MFC4832618.1"/>
    <property type="molecule type" value="Genomic_DNA"/>
</dbReference>
<evidence type="ECO:0000256" key="1">
    <source>
        <dbReference type="SAM" id="MobiDB-lite"/>
    </source>
</evidence>
<sequence>MSTGDRGGSSDGLAPRPHAGAVVASGVVETLGGGTDTATDATRADGGPDAVLEDFVAFTRLVRNAGVPVTTDRVAAYLQALRLSDLTSEVSTYWAGRLTLCADPDDVVRYDHAFAAWFSADPRDQRMGRSAPPKPRISTMAALTEPPPGSGQDGEEEETPELRVAASGEEILRDRDIAELSIGEREHLKNLLALLRPAPPRRRTRRRRPARRGEHDPRRTLRAALANGGEIGEMRRRRRRERPRRVVLLVDVSGSMSPYADTLLRFAHVLTRRTPTAVETFTLGTRLTRVTRELRQRDPERALGDAARAIPDWSGGTRLGEALRAFLDRWGQRGVARRAVVVVFSDGWERGGAELLGEQSARLARLAHKVVWVNPHAGKSGYAPVQGGIAAALPHVDRLLAGHSLTTLAELLEVLRDA</sequence>
<gene>
    <name evidence="3" type="ORF">ACFPEL_09375</name>
</gene>
<feature type="region of interest" description="Disordered" evidence="1">
    <location>
        <begin position="124"/>
        <end position="168"/>
    </location>
</feature>
<feature type="domain" description="VWFA" evidence="2">
    <location>
        <begin position="243"/>
        <end position="409"/>
    </location>
</feature>
<dbReference type="InterPro" id="IPR011195">
    <property type="entry name" value="UCP010256"/>
</dbReference>
<dbReference type="Gene3D" id="3.40.50.410">
    <property type="entry name" value="von Willebrand factor, type A domain"/>
    <property type="match status" value="1"/>
</dbReference>
<accession>A0ABV9RH82</accession>
<proteinExistence type="predicted"/>
<dbReference type="Proteomes" id="UP001595909">
    <property type="component" value="Unassembled WGS sequence"/>
</dbReference>
<comment type="caution">
    <text evidence="3">The sequence shown here is derived from an EMBL/GenBank/DDBJ whole genome shotgun (WGS) entry which is preliminary data.</text>
</comment>
<dbReference type="RefSeq" id="WP_345332494.1">
    <property type="nucleotide sequence ID" value="NZ_BAABHN010000019.1"/>
</dbReference>
<feature type="compositionally biased region" description="Basic residues" evidence="1">
    <location>
        <begin position="199"/>
        <end position="210"/>
    </location>
</feature>
<evidence type="ECO:0000313" key="4">
    <source>
        <dbReference type="Proteomes" id="UP001595909"/>
    </source>
</evidence>
<organism evidence="3 4">
    <name type="scientific">Actinomycetospora chibensis</name>
    <dbReference type="NCBI Taxonomy" id="663606"/>
    <lineage>
        <taxon>Bacteria</taxon>
        <taxon>Bacillati</taxon>
        <taxon>Actinomycetota</taxon>
        <taxon>Actinomycetes</taxon>
        <taxon>Pseudonocardiales</taxon>
        <taxon>Pseudonocardiaceae</taxon>
        <taxon>Actinomycetospora</taxon>
    </lineage>
</organism>
<dbReference type="PIRSF" id="PIRSF010256">
    <property type="entry name" value="CoxE_vWa"/>
    <property type="match status" value="1"/>
</dbReference>
<dbReference type="SUPFAM" id="SSF53300">
    <property type="entry name" value="vWA-like"/>
    <property type="match status" value="1"/>
</dbReference>
<evidence type="ECO:0000313" key="3">
    <source>
        <dbReference type="EMBL" id="MFC4832618.1"/>
    </source>
</evidence>
<name>A0ABV9RH82_9PSEU</name>
<dbReference type="PANTHER" id="PTHR39338">
    <property type="entry name" value="BLL5662 PROTEIN-RELATED"/>
    <property type="match status" value="1"/>
</dbReference>
<feature type="region of interest" description="Disordered" evidence="1">
    <location>
        <begin position="193"/>
        <end position="237"/>
    </location>
</feature>
<dbReference type="InterPro" id="IPR002035">
    <property type="entry name" value="VWF_A"/>
</dbReference>
<dbReference type="PANTHER" id="PTHR39338:SF6">
    <property type="entry name" value="BLL5662 PROTEIN"/>
    <property type="match status" value="1"/>
</dbReference>
<dbReference type="SMART" id="SM00327">
    <property type="entry name" value="VWA"/>
    <property type="match status" value="1"/>
</dbReference>
<dbReference type="Pfam" id="PF05762">
    <property type="entry name" value="VWA_CoxE"/>
    <property type="match status" value="1"/>
</dbReference>
<dbReference type="InterPro" id="IPR036465">
    <property type="entry name" value="vWFA_dom_sf"/>
</dbReference>
<evidence type="ECO:0000259" key="2">
    <source>
        <dbReference type="SMART" id="SM00327"/>
    </source>
</evidence>
<dbReference type="CDD" id="cd00198">
    <property type="entry name" value="vWFA"/>
    <property type="match status" value="1"/>
</dbReference>
<keyword evidence="4" id="KW-1185">Reference proteome</keyword>
<dbReference type="InterPro" id="IPR008912">
    <property type="entry name" value="Uncharacterised_CoxE"/>
</dbReference>
<protein>
    <submittedName>
        <fullName evidence="3">VWA domain-containing protein</fullName>
    </submittedName>
</protein>
<reference evidence="4" key="1">
    <citation type="journal article" date="2019" name="Int. J. Syst. Evol. Microbiol.">
        <title>The Global Catalogue of Microorganisms (GCM) 10K type strain sequencing project: providing services to taxonomists for standard genome sequencing and annotation.</title>
        <authorList>
            <consortium name="The Broad Institute Genomics Platform"/>
            <consortium name="The Broad Institute Genome Sequencing Center for Infectious Disease"/>
            <person name="Wu L."/>
            <person name="Ma J."/>
        </authorList>
    </citation>
    <scope>NUCLEOTIDE SEQUENCE [LARGE SCALE GENOMIC DNA]</scope>
    <source>
        <strain evidence="4">CCUG 50347</strain>
    </source>
</reference>